<name>A0A225A7B8_TALAT</name>
<evidence type="ECO:0000313" key="3">
    <source>
        <dbReference type="Proteomes" id="UP000214365"/>
    </source>
</evidence>
<feature type="compositionally biased region" description="Polar residues" evidence="1">
    <location>
        <begin position="26"/>
        <end position="42"/>
    </location>
</feature>
<dbReference type="InterPro" id="IPR053221">
    <property type="entry name" value="Burnettramic_acid_biosynth"/>
</dbReference>
<proteinExistence type="predicted"/>
<feature type="compositionally biased region" description="Low complexity" evidence="1">
    <location>
        <begin position="751"/>
        <end position="765"/>
    </location>
</feature>
<feature type="region of interest" description="Disordered" evidence="1">
    <location>
        <begin position="673"/>
        <end position="700"/>
    </location>
</feature>
<feature type="compositionally biased region" description="Polar residues" evidence="1">
    <location>
        <begin position="317"/>
        <end position="326"/>
    </location>
</feature>
<protein>
    <submittedName>
        <fullName evidence="2">Uncharacterized protein</fullName>
    </submittedName>
</protein>
<sequence>MGIIGNLVSIGVGLTAEAVNSKKNRQGSLQQQMQGPRQTTRQPAYHKDYDEDGYDSDSLPPPYSSAVIPRQTPQPAARLPYPVIIPQRRPESSSRGWMLAYAPDLGSFGIDQATFLKFIYDFNESYKTSPYLDAINLAAFGVGFIPGITPIVVSAGVTLAVSYAKKQQSKRHAWTYIDRMNSELFEPRGLFAVVMTLQPTNQASLSVDSETSEIVGSSGTLDYDATTTITPELPQSAPLIFPSREEIAALRPRGNKLVEMGHFTADYLDRRAQAKYIYEQAQKNPNSGLAVRNIQFNSSLSDPRYYNAGNSGGRSRPLTSGRSSEGNLRRETRREERREERGERHHLRDNIKPKASDSILYLMIAEKPSDEDMDRLNHPTAMPFAVSQPQPLPDPRANGVYIPYRPAPAPVPQQRQMGYPVGNSVYEITHPAASCCPEWHGYRHHDGHHGVAKHNRQMTTTLSTNVATPIADAAARNDISSNPPQRGQSIRSIRSIITLPSYSRLPKDEEQVIAREGERSGMDLVVEFPETAEEQENRREEEMESLYQIRVRRREELAERDERRRQRQEARAAGDTERLMQLSRASMASRQNRDRPSASAMLAEHQSRDRHQRFASVSYADIGHVRHDGSRIRANSADSDHRPLLETSRQSTQSILTVRSQARSSVSGISTISASIHSGDGNTTGEVDEGDLSTAQIPPPSYDYDDWGEAPAYESPISGTRGQLLTDMLPQIRIDTASPSISAPLTPVAETTNTSTNTSTTTLTSGSHEPSSERPENPPHPASEATQSNSS</sequence>
<dbReference type="RefSeq" id="XP_020116652.1">
    <property type="nucleotide sequence ID" value="XM_020263173.1"/>
</dbReference>
<dbReference type="GeneID" id="31008024"/>
<evidence type="ECO:0000256" key="1">
    <source>
        <dbReference type="SAM" id="MobiDB-lite"/>
    </source>
</evidence>
<comment type="caution">
    <text evidence="2">The sequence shown here is derived from an EMBL/GenBank/DDBJ whole genome shotgun (WGS) entry which is preliminary data.</text>
</comment>
<keyword evidence="3" id="KW-1185">Reference proteome</keyword>
<gene>
    <name evidence="2" type="ORF">UA08_08268</name>
</gene>
<accession>A0A225A7B8</accession>
<dbReference type="PANTHER" id="PTHR38887:SF1">
    <property type="entry name" value="RAS MODIFICATION PROTEIN ERF4"/>
    <property type="match status" value="1"/>
</dbReference>
<evidence type="ECO:0000313" key="2">
    <source>
        <dbReference type="EMBL" id="OKL56531.1"/>
    </source>
</evidence>
<dbReference type="AlphaFoldDB" id="A0A225A7B8"/>
<dbReference type="STRING" id="1441469.A0A225A7B8"/>
<dbReference type="OrthoDB" id="5376312at2759"/>
<organism evidence="2 3">
    <name type="scientific">Talaromyces atroroseus</name>
    <dbReference type="NCBI Taxonomy" id="1441469"/>
    <lineage>
        <taxon>Eukaryota</taxon>
        <taxon>Fungi</taxon>
        <taxon>Dikarya</taxon>
        <taxon>Ascomycota</taxon>
        <taxon>Pezizomycotina</taxon>
        <taxon>Eurotiomycetes</taxon>
        <taxon>Eurotiomycetidae</taxon>
        <taxon>Eurotiales</taxon>
        <taxon>Trichocomaceae</taxon>
        <taxon>Talaromyces</taxon>
        <taxon>Talaromyces sect. Trachyspermi</taxon>
    </lineage>
</organism>
<feature type="compositionally biased region" description="Basic and acidic residues" evidence="1">
    <location>
        <begin position="557"/>
        <end position="578"/>
    </location>
</feature>
<dbReference type="PANTHER" id="PTHR38887">
    <property type="entry name" value="CHROMOSOME 21, WHOLE GENOME SHOTGUN SEQUENCE"/>
    <property type="match status" value="1"/>
</dbReference>
<feature type="region of interest" description="Disordered" evidence="1">
    <location>
        <begin position="305"/>
        <end position="352"/>
    </location>
</feature>
<dbReference type="Proteomes" id="UP000214365">
    <property type="component" value="Unassembled WGS sequence"/>
</dbReference>
<feature type="region of interest" description="Disordered" evidence="1">
    <location>
        <begin position="737"/>
        <end position="791"/>
    </location>
</feature>
<feature type="region of interest" description="Disordered" evidence="1">
    <location>
        <begin position="557"/>
        <end position="611"/>
    </location>
</feature>
<dbReference type="EMBL" id="LFMY01000014">
    <property type="protein sequence ID" value="OKL56531.1"/>
    <property type="molecule type" value="Genomic_DNA"/>
</dbReference>
<reference evidence="2 3" key="1">
    <citation type="submission" date="2015-06" db="EMBL/GenBank/DDBJ databases">
        <title>Talaromyces atroroseus IBT 11181 draft genome.</title>
        <authorList>
            <person name="Rasmussen K.B."/>
            <person name="Rasmussen S."/>
            <person name="Petersen B."/>
            <person name="Sicheritz-Ponten T."/>
            <person name="Mortensen U.H."/>
            <person name="Thrane U."/>
        </authorList>
    </citation>
    <scope>NUCLEOTIDE SEQUENCE [LARGE SCALE GENOMIC DNA]</scope>
    <source>
        <strain evidence="2 3">IBT 11181</strain>
    </source>
</reference>
<feature type="compositionally biased region" description="Basic and acidic residues" evidence="1">
    <location>
        <begin position="327"/>
        <end position="352"/>
    </location>
</feature>
<feature type="region of interest" description="Disordered" evidence="1">
    <location>
        <begin position="22"/>
        <end position="73"/>
    </location>
</feature>